<dbReference type="InterPro" id="IPR036052">
    <property type="entry name" value="TrpB-like_PALP_sf"/>
</dbReference>
<dbReference type="PROSITE" id="PS51384">
    <property type="entry name" value="FAD_FR"/>
    <property type="match status" value="1"/>
</dbReference>
<dbReference type="GeneID" id="67211855"/>
<dbReference type="PANTHER" id="PTHR47354:SF5">
    <property type="entry name" value="PROTEIN RFBI"/>
    <property type="match status" value="1"/>
</dbReference>
<dbReference type="InterPro" id="IPR050415">
    <property type="entry name" value="MRET"/>
</dbReference>
<evidence type="ECO:0000313" key="3">
    <source>
        <dbReference type="Proteomes" id="UP001589595"/>
    </source>
</evidence>
<dbReference type="Gene3D" id="3.40.50.1100">
    <property type="match status" value="1"/>
</dbReference>
<comment type="caution">
    <text evidence="2">The sequence shown here is derived from an EMBL/GenBank/DDBJ whole genome shotgun (WGS) entry which is preliminary data.</text>
</comment>
<organism evidence="2 3">
    <name type="scientific">Halobaculum roseum</name>
    <dbReference type="NCBI Taxonomy" id="2175149"/>
    <lineage>
        <taxon>Archaea</taxon>
        <taxon>Methanobacteriati</taxon>
        <taxon>Methanobacteriota</taxon>
        <taxon>Stenosarchaea group</taxon>
        <taxon>Halobacteria</taxon>
        <taxon>Halobacteriales</taxon>
        <taxon>Haloferacaceae</taxon>
        <taxon>Halobaculum</taxon>
    </lineage>
</organism>
<evidence type="ECO:0000259" key="1">
    <source>
        <dbReference type="PROSITE" id="PS51384"/>
    </source>
</evidence>
<evidence type="ECO:0000313" key="2">
    <source>
        <dbReference type="EMBL" id="MFB9825870.1"/>
    </source>
</evidence>
<dbReference type="PANTHER" id="PTHR47354">
    <property type="entry name" value="NADH OXIDOREDUCTASE HCR"/>
    <property type="match status" value="1"/>
</dbReference>
<dbReference type="SUPFAM" id="SSF52343">
    <property type="entry name" value="Ferredoxin reductase-like, C-terminal NADP-linked domain"/>
    <property type="match status" value="1"/>
</dbReference>
<dbReference type="Pfam" id="PF00970">
    <property type="entry name" value="FAD_binding_6"/>
    <property type="match status" value="1"/>
</dbReference>
<dbReference type="RefSeq" id="WP_222921663.1">
    <property type="nucleotide sequence ID" value="NZ_CP082286.1"/>
</dbReference>
<reference evidence="2" key="1">
    <citation type="submission" date="2024-09" db="EMBL/GenBank/DDBJ databases">
        <authorList>
            <person name="Sun Q."/>
        </authorList>
    </citation>
    <scope>NUCLEOTIDE SEQUENCE [LARGE SCALE GENOMIC DNA]</scope>
    <source>
        <strain evidence="2">JCM 31273</strain>
    </source>
</reference>
<dbReference type="EMBL" id="JBHMAJ010000010">
    <property type="protein sequence ID" value="MFB9825870.1"/>
    <property type="molecule type" value="Genomic_DNA"/>
</dbReference>
<dbReference type="InterPro" id="IPR039261">
    <property type="entry name" value="FNR_nucleotide-bd"/>
</dbReference>
<name>A0ABD5MPV8_9EURY</name>
<dbReference type="CDD" id="cd00322">
    <property type="entry name" value="FNR_like"/>
    <property type="match status" value="1"/>
</dbReference>
<keyword evidence="3" id="KW-1185">Reference proteome</keyword>
<dbReference type="Proteomes" id="UP001589595">
    <property type="component" value="Unassembled WGS sequence"/>
</dbReference>
<dbReference type="AlphaFoldDB" id="A0ABD5MPV8"/>
<protein>
    <submittedName>
        <fullName evidence="2">FAD-dependent oxidoreductase</fullName>
    </submittedName>
</protein>
<proteinExistence type="predicted"/>
<dbReference type="InterPro" id="IPR017938">
    <property type="entry name" value="Riboflavin_synthase-like_b-brl"/>
</dbReference>
<dbReference type="Gene3D" id="2.40.30.10">
    <property type="entry name" value="Translation factors"/>
    <property type="match status" value="1"/>
</dbReference>
<dbReference type="SUPFAM" id="SSF63380">
    <property type="entry name" value="Riboflavin synthase domain-like"/>
    <property type="match status" value="1"/>
</dbReference>
<sequence>MDATVAVRSVAEVGPDTVAVTLDSPAEFDGRPGQFVKLTAVVDDEEVSRFYTISSPDTDGEFETTVGLDGGDFSAYLAALEAGDEIEMAGPFGDDYYRGEARAVVLAGGPGVGPAVAIGEAALAAGNEAAVVYRDDAPAHTERLDALAERGASVVVTDGDIADAVAEAITGADGEQAFVYGFADFVDTATAALSAAGYAGDAKVENFG</sequence>
<gene>
    <name evidence="2" type="ORF">ACFFOL_17020</name>
</gene>
<dbReference type="InterPro" id="IPR017927">
    <property type="entry name" value="FAD-bd_FR_type"/>
</dbReference>
<accession>A0ABD5MPV8</accession>
<feature type="domain" description="FAD-binding FR-type" evidence="1">
    <location>
        <begin position="1"/>
        <end position="98"/>
    </location>
</feature>
<dbReference type="InterPro" id="IPR008333">
    <property type="entry name" value="Cbr1-like_FAD-bd_dom"/>
</dbReference>